<feature type="region of interest" description="Disordered" evidence="1">
    <location>
        <begin position="164"/>
        <end position="189"/>
    </location>
</feature>
<feature type="compositionally biased region" description="Basic and acidic residues" evidence="1">
    <location>
        <begin position="171"/>
        <end position="186"/>
    </location>
</feature>
<accession>A0A444V4X2</accession>
<sequence>MACGDSEVKTLLNFVNLASSDIKAALDKSAPCRRSVDHRKYLQKQLKRFSQKYSRIPRCHTSRSAESNTARAQEDKSGVYALENANRNINLGHLSETFGSDLGREEPINTEQNLKNERDHARQDQVPMRKRQLPASFWEEPRSANSLEKHEPFHSVWKKKQVISDGGLSAHRSEDQKRKKRSEVLKPHSALAIQQSVAEKEPVTLEMASLTSRMNLCGCCPFQYHGQHVYQSHIVLPQSGFSDVGLWGKASTSPTEAHIFSKDPIIGQKGHAHVVLKPIPTKPSVPSPIFSVFGFV</sequence>
<reference evidence="3 4" key="1">
    <citation type="submission" date="2019-01" db="EMBL/GenBank/DDBJ databases">
        <title>Draft Genome and Complete Hox-Cluster Characterization of the Sterlet Sturgeon (Acipenser ruthenus).</title>
        <authorList>
            <person name="Wei Q."/>
        </authorList>
    </citation>
    <scope>NUCLEOTIDE SEQUENCE [LARGE SCALE GENOMIC DNA]</scope>
    <source>
        <strain evidence="3">WHYD16114868_AA</strain>
        <tissue evidence="3">Blood</tissue>
    </source>
</reference>
<dbReference type="PANTHER" id="PTHR33766">
    <property type="entry name" value="PROTEIN FAM181B"/>
    <property type="match status" value="1"/>
</dbReference>
<dbReference type="AlphaFoldDB" id="A0A444V4X2"/>
<keyword evidence="4" id="KW-1185">Reference proteome</keyword>
<feature type="region of interest" description="Disordered" evidence="1">
    <location>
        <begin position="98"/>
        <end position="131"/>
    </location>
</feature>
<dbReference type="InterPro" id="IPR029359">
    <property type="entry name" value="FAM181"/>
</dbReference>
<gene>
    <name evidence="3" type="ORF">EOD39_16860</name>
    <name evidence="2" type="ORF">EOD39_21130</name>
</gene>
<evidence type="ECO:0000313" key="2">
    <source>
        <dbReference type="EMBL" id="RXM91484.1"/>
    </source>
</evidence>
<proteinExistence type="predicted"/>
<dbReference type="EMBL" id="SCEB01002370">
    <property type="protein sequence ID" value="RXM95456.1"/>
    <property type="molecule type" value="Genomic_DNA"/>
</dbReference>
<dbReference type="InterPro" id="IPR053819">
    <property type="entry name" value="TEADIR3_omega_loop"/>
</dbReference>
<dbReference type="EMBL" id="SCEB01008598">
    <property type="protein sequence ID" value="RXM91484.1"/>
    <property type="molecule type" value="Genomic_DNA"/>
</dbReference>
<organism evidence="3 4">
    <name type="scientific">Acipenser ruthenus</name>
    <name type="common">Sterlet sturgeon</name>
    <dbReference type="NCBI Taxonomy" id="7906"/>
    <lineage>
        <taxon>Eukaryota</taxon>
        <taxon>Metazoa</taxon>
        <taxon>Chordata</taxon>
        <taxon>Craniata</taxon>
        <taxon>Vertebrata</taxon>
        <taxon>Euteleostomi</taxon>
        <taxon>Actinopterygii</taxon>
        <taxon>Chondrostei</taxon>
        <taxon>Acipenseriformes</taxon>
        <taxon>Acipenseridae</taxon>
        <taxon>Acipenser</taxon>
    </lineage>
</organism>
<evidence type="ECO:0000313" key="4">
    <source>
        <dbReference type="Proteomes" id="UP000289886"/>
    </source>
</evidence>
<evidence type="ECO:0000256" key="1">
    <source>
        <dbReference type="SAM" id="MobiDB-lite"/>
    </source>
</evidence>
<feature type="compositionally biased region" description="Basic and acidic residues" evidence="1">
    <location>
        <begin position="114"/>
        <end position="123"/>
    </location>
</feature>
<dbReference type="Proteomes" id="UP000289886">
    <property type="component" value="Unassembled WGS sequence"/>
</dbReference>
<name>A0A444V4X2_ACIRT</name>
<protein>
    <submittedName>
        <fullName evidence="3">Protein FAM181A</fullName>
    </submittedName>
</protein>
<dbReference type="PANTHER" id="PTHR33766:SF1">
    <property type="entry name" value="PROTEIN FAM181A"/>
    <property type="match status" value="1"/>
</dbReference>
<comment type="caution">
    <text evidence="3">The sequence shown here is derived from an EMBL/GenBank/DDBJ whole genome shotgun (WGS) entry which is preliminary data.</text>
</comment>
<dbReference type="Pfam" id="PF15238">
    <property type="entry name" value="TEADIR3"/>
    <property type="match status" value="1"/>
</dbReference>
<evidence type="ECO:0000313" key="3">
    <source>
        <dbReference type="EMBL" id="RXM95456.1"/>
    </source>
</evidence>